<comment type="caution">
    <text evidence="1">The sequence shown here is derived from an EMBL/GenBank/DDBJ whole genome shotgun (WGS) entry which is preliminary data.</text>
</comment>
<dbReference type="AlphaFoldDB" id="A0A136Q589"/>
<dbReference type="InterPro" id="IPR036412">
    <property type="entry name" value="HAD-like_sf"/>
</dbReference>
<evidence type="ECO:0000313" key="1">
    <source>
        <dbReference type="EMBL" id="KXK65843.1"/>
    </source>
</evidence>
<dbReference type="InterPro" id="IPR023214">
    <property type="entry name" value="HAD_sf"/>
</dbReference>
<evidence type="ECO:0000313" key="2">
    <source>
        <dbReference type="Proteomes" id="UP000070366"/>
    </source>
</evidence>
<protein>
    <submittedName>
        <fullName evidence="1">HAD hydrolase, family IA, variant 3</fullName>
    </submittedName>
</protein>
<reference evidence="2" key="1">
    <citation type="submission" date="2016-02" db="EMBL/GenBank/DDBJ databases">
        <authorList>
            <person name="Mitreva M."/>
            <person name="Pepin K.H."/>
            <person name="Mihindukulasuriya K.A."/>
            <person name="Fulton R."/>
            <person name="Fronick C."/>
            <person name="O'Laughlin M."/>
            <person name="Miner T."/>
            <person name="Herter B."/>
            <person name="Rosa B.A."/>
            <person name="Cordes M."/>
            <person name="Tomlinson C."/>
            <person name="Wollam A."/>
            <person name="Palsikar V.B."/>
            <person name="Mardis E.R."/>
            <person name="Wilson R.K."/>
        </authorList>
    </citation>
    <scope>NUCLEOTIDE SEQUENCE [LARGE SCALE GENOMIC DNA]</scope>
    <source>
        <strain evidence="2">DSM 22607</strain>
    </source>
</reference>
<dbReference type="EMBL" id="LSZW01000055">
    <property type="protein sequence ID" value="KXK65843.1"/>
    <property type="molecule type" value="Genomic_DNA"/>
</dbReference>
<dbReference type="GO" id="GO:0016791">
    <property type="term" value="F:phosphatase activity"/>
    <property type="evidence" value="ECO:0007669"/>
    <property type="project" value="TreeGrafter"/>
</dbReference>
<dbReference type="SFLD" id="SFLDG01129">
    <property type="entry name" value="C1.5:_HAD__Beta-PGM__Phosphata"/>
    <property type="match status" value="1"/>
</dbReference>
<dbReference type="KEGG" id="cmiu:B1H56_12420"/>
<sequence length="237" mass="26396">MQWEGFPLHFYIGHKRKQEDGMRLPGFKGAIFDLDGTLLDSMYVWTDVNREFLRKRKLSAPVGYVEAITPMFSNDAASYAISTLGLGDEPEALIAEWNEMALAIYANEVKLKDGADEYLRRLKEDGVKMGVATALTSDLYEPVLRHNGIYEFFDAFVSSHEPGRSKAFPDVYLLAAERIGVSPADCVVFEDIRTGVLGAKAGGFTTCGVYEPWSFGEQDGLAEAADYYIRSFVELLS</sequence>
<dbReference type="Proteomes" id="UP000070366">
    <property type="component" value="Unassembled WGS sequence"/>
</dbReference>
<keyword evidence="1" id="KW-0378">Hydrolase</keyword>
<gene>
    <name evidence="1" type="ORF">HMPREF3293_01336</name>
</gene>
<keyword evidence="2" id="KW-1185">Reference proteome</keyword>
<dbReference type="STRING" id="626937.HMPREF3293_01336"/>
<dbReference type="Gene3D" id="1.10.150.240">
    <property type="entry name" value="Putative phosphatase, domain 2"/>
    <property type="match status" value="1"/>
</dbReference>
<accession>A0A136Q589</accession>
<dbReference type="CDD" id="cd07505">
    <property type="entry name" value="HAD_BPGM-like"/>
    <property type="match status" value="1"/>
</dbReference>
<dbReference type="InterPro" id="IPR023198">
    <property type="entry name" value="PGP-like_dom2"/>
</dbReference>
<dbReference type="PANTHER" id="PTHR18901">
    <property type="entry name" value="2-DEOXYGLUCOSE-6-PHOSPHATE PHOSPHATASE 2"/>
    <property type="match status" value="1"/>
</dbReference>
<dbReference type="SUPFAM" id="SSF56784">
    <property type="entry name" value="HAD-like"/>
    <property type="match status" value="1"/>
</dbReference>
<dbReference type="NCBIfam" id="TIGR01509">
    <property type="entry name" value="HAD-SF-IA-v3"/>
    <property type="match status" value="1"/>
</dbReference>
<dbReference type="PRINTS" id="PR00413">
    <property type="entry name" value="HADHALOGNASE"/>
</dbReference>
<dbReference type="Gene3D" id="3.40.50.1000">
    <property type="entry name" value="HAD superfamily/HAD-like"/>
    <property type="match status" value="1"/>
</dbReference>
<name>A0A136Q589_9FIRM</name>
<dbReference type="InterPro" id="IPR006439">
    <property type="entry name" value="HAD-SF_hydro_IA"/>
</dbReference>
<dbReference type="SFLD" id="SFLDS00003">
    <property type="entry name" value="Haloacid_Dehalogenase"/>
    <property type="match status" value="1"/>
</dbReference>
<dbReference type="Pfam" id="PF00702">
    <property type="entry name" value="Hydrolase"/>
    <property type="match status" value="1"/>
</dbReference>
<dbReference type="OrthoDB" id="9797743at2"/>
<organism evidence="1 2">
    <name type="scientific">Christensenella minuta</name>
    <dbReference type="NCBI Taxonomy" id="626937"/>
    <lineage>
        <taxon>Bacteria</taxon>
        <taxon>Bacillati</taxon>
        <taxon>Bacillota</taxon>
        <taxon>Clostridia</taxon>
        <taxon>Christensenellales</taxon>
        <taxon>Christensenellaceae</taxon>
        <taxon>Christensenella</taxon>
    </lineage>
</organism>
<dbReference type="NCBIfam" id="TIGR01549">
    <property type="entry name" value="HAD-SF-IA-v1"/>
    <property type="match status" value="1"/>
</dbReference>
<dbReference type="PANTHER" id="PTHR18901:SF38">
    <property type="entry name" value="PSEUDOURIDINE-5'-PHOSPHATASE"/>
    <property type="match status" value="1"/>
</dbReference>
<dbReference type="PATRIC" id="fig|626937.4.peg.1317"/>
<proteinExistence type="predicted"/>